<reference evidence="1" key="3">
    <citation type="submission" date="2025-09" db="UniProtKB">
        <authorList>
            <consortium name="Ensembl"/>
        </authorList>
    </citation>
    <scope>IDENTIFICATION</scope>
</reference>
<dbReference type="AlphaFoldDB" id="A0A4W5R893"/>
<reference evidence="2" key="1">
    <citation type="submission" date="2018-06" db="EMBL/GenBank/DDBJ databases">
        <title>Genome assembly of Danube salmon.</title>
        <authorList>
            <person name="Macqueen D.J."/>
            <person name="Gundappa M.K."/>
        </authorList>
    </citation>
    <scope>NUCLEOTIDE SEQUENCE [LARGE SCALE GENOMIC DNA]</scope>
</reference>
<protein>
    <submittedName>
        <fullName evidence="1">Uncharacterized protein</fullName>
    </submittedName>
</protein>
<accession>A0A4W5R893</accession>
<keyword evidence="2" id="KW-1185">Reference proteome</keyword>
<dbReference type="Proteomes" id="UP000314982">
    <property type="component" value="Unassembled WGS sequence"/>
</dbReference>
<organism evidence="1 2">
    <name type="scientific">Hucho hucho</name>
    <name type="common">huchen</name>
    <dbReference type="NCBI Taxonomy" id="62062"/>
    <lineage>
        <taxon>Eukaryota</taxon>
        <taxon>Metazoa</taxon>
        <taxon>Chordata</taxon>
        <taxon>Craniata</taxon>
        <taxon>Vertebrata</taxon>
        <taxon>Euteleostomi</taxon>
        <taxon>Actinopterygii</taxon>
        <taxon>Neopterygii</taxon>
        <taxon>Teleostei</taxon>
        <taxon>Protacanthopterygii</taxon>
        <taxon>Salmoniformes</taxon>
        <taxon>Salmonidae</taxon>
        <taxon>Salmoninae</taxon>
        <taxon>Hucho</taxon>
    </lineage>
</organism>
<name>A0A4W5R893_9TELE</name>
<reference evidence="1" key="2">
    <citation type="submission" date="2025-08" db="UniProtKB">
        <authorList>
            <consortium name="Ensembl"/>
        </authorList>
    </citation>
    <scope>IDENTIFICATION</scope>
</reference>
<sequence length="98" mass="11659">MPRCNNVLFSRCQQCKQTYLLLWHRADSRGEWHRADSRGEWHRADSRGEWHRADSRGEWNGSGAESLICEFLIPALHITPSQLHIKQPYQVRHWHLLC</sequence>
<proteinExistence type="predicted"/>
<evidence type="ECO:0000313" key="1">
    <source>
        <dbReference type="Ensembl" id="ENSHHUP00000080624.1"/>
    </source>
</evidence>
<dbReference type="Ensembl" id="ENSHHUT00000083200.1">
    <property type="protein sequence ID" value="ENSHHUP00000080624.1"/>
    <property type="gene ID" value="ENSHHUG00000046936.1"/>
</dbReference>
<evidence type="ECO:0000313" key="2">
    <source>
        <dbReference type="Proteomes" id="UP000314982"/>
    </source>
</evidence>